<name>A0A7I9WTM9_9MYCO</name>
<evidence type="ECO:0000259" key="3">
    <source>
        <dbReference type="SMART" id="SM00822"/>
    </source>
</evidence>
<dbReference type="RefSeq" id="WP_193490861.1">
    <property type="nucleotide sequence ID" value="NZ_BAAAMC010000010.1"/>
</dbReference>
<evidence type="ECO:0000256" key="2">
    <source>
        <dbReference type="ARBA" id="ARBA00023002"/>
    </source>
</evidence>
<reference evidence="4 5" key="1">
    <citation type="journal article" date="2019" name="Emerg. Microbes Infect.">
        <title>Comprehensive subspecies identification of 175 nontuberculous mycobacteria species based on 7547 genomic profiles.</title>
        <authorList>
            <person name="Matsumoto Y."/>
            <person name="Kinjo T."/>
            <person name="Motooka D."/>
            <person name="Nabeya D."/>
            <person name="Jung N."/>
            <person name="Uechi K."/>
            <person name="Horii T."/>
            <person name="Iida T."/>
            <person name="Fujita J."/>
            <person name="Nakamura S."/>
        </authorList>
    </citation>
    <scope>NUCLEOTIDE SEQUENCE [LARGE SCALE GENOMIC DNA]</scope>
    <source>
        <strain evidence="4 5">JCM 13392</strain>
    </source>
</reference>
<keyword evidence="5" id="KW-1185">Reference proteome</keyword>
<accession>A0A7I9WTM9</accession>
<comment type="caution">
    <text evidence="4">The sequence shown here is derived from an EMBL/GenBank/DDBJ whole genome shotgun (WGS) entry which is preliminary data.</text>
</comment>
<dbReference type="CDD" id="cd05233">
    <property type="entry name" value="SDR_c"/>
    <property type="match status" value="1"/>
</dbReference>
<dbReference type="SMART" id="SM00822">
    <property type="entry name" value="PKS_KR"/>
    <property type="match status" value="1"/>
</dbReference>
<dbReference type="PRINTS" id="PR00080">
    <property type="entry name" value="SDRFAMILY"/>
</dbReference>
<keyword evidence="2" id="KW-0560">Oxidoreductase</keyword>
<dbReference type="FunFam" id="3.40.50.720:FF:000084">
    <property type="entry name" value="Short-chain dehydrogenase reductase"/>
    <property type="match status" value="1"/>
</dbReference>
<gene>
    <name evidence="4" type="ORF">MMUR_50750</name>
</gene>
<dbReference type="InterPro" id="IPR036291">
    <property type="entry name" value="NAD(P)-bd_dom_sf"/>
</dbReference>
<evidence type="ECO:0000313" key="4">
    <source>
        <dbReference type="EMBL" id="GFG60939.1"/>
    </source>
</evidence>
<proteinExistence type="inferred from homology"/>
<dbReference type="InterPro" id="IPR057326">
    <property type="entry name" value="KR_dom"/>
</dbReference>
<dbReference type="PANTHER" id="PTHR42760:SF78">
    <property type="entry name" value="3-OXOACYL-[ACYL-CARRIER-PROTEIN] REDUCTASE [NADH]"/>
    <property type="match status" value="1"/>
</dbReference>
<dbReference type="Gene3D" id="3.40.50.720">
    <property type="entry name" value="NAD(P)-binding Rossmann-like Domain"/>
    <property type="match status" value="1"/>
</dbReference>
<organism evidence="4 5">
    <name type="scientific">Mycolicibacterium murale</name>
    <dbReference type="NCBI Taxonomy" id="182220"/>
    <lineage>
        <taxon>Bacteria</taxon>
        <taxon>Bacillati</taxon>
        <taxon>Actinomycetota</taxon>
        <taxon>Actinomycetes</taxon>
        <taxon>Mycobacteriales</taxon>
        <taxon>Mycobacteriaceae</taxon>
        <taxon>Mycolicibacterium</taxon>
    </lineage>
</organism>
<feature type="domain" description="Ketoreductase" evidence="3">
    <location>
        <begin position="7"/>
        <end position="187"/>
    </location>
</feature>
<comment type="similarity">
    <text evidence="1">Belongs to the short-chain dehydrogenases/reductases (SDR) family.</text>
</comment>
<dbReference type="SUPFAM" id="SSF51735">
    <property type="entry name" value="NAD(P)-binding Rossmann-fold domains"/>
    <property type="match status" value="1"/>
</dbReference>
<dbReference type="InterPro" id="IPR002347">
    <property type="entry name" value="SDR_fam"/>
</dbReference>
<evidence type="ECO:0000256" key="1">
    <source>
        <dbReference type="ARBA" id="ARBA00006484"/>
    </source>
</evidence>
<dbReference type="AlphaFoldDB" id="A0A7I9WTM9"/>
<dbReference type="Proteomes" id="UP000465241">
    <property type="component" value="Unassembled WGS sequence"/>
</dbReference>
<sequence>MTDGGVGAVAIAGAAGGIGRALAQLLHRRGSHLVLGDHDSGALAESAAQLAGGAGAVQVAELDVTSPQSTARFVDVARATGGGLGHLVVSSGIYPEHDVATVTDQEWRRTMAVNLDGTMHLVRDAIPALAPGGSIVLVASMAAHRGSRRHAAYAASKGAMVAFARSLTWELGPQVRVNVVSPGIIETAMTAALIADDGVTLRGATPLGRFGRPAEVASVIAFLCSADASFVTGEVIHVNGGLHMA</sequence>
<dbReference type="GO" id="GO:0016616">
    <property type="term" value="F:oxidoreductase activity, acting on the CH-OH group of donors, NAD or NADP as acceptor"/>
    <property type="evidence" value="ECO:0007669"/>
    <property type="project" value="TreeGrafter"/>
</dbReference>
<dbReference type="PANTHER" id="PTHR42760">
    <property type="entry name" value="SHORT-CHAIN DEHYDROGENASES/REDUCTASES FAMILY MEMBER"/>
    <property type="match status" value="1"/>
</dbReference>
<dbReference type="PRINTS" id="PR00081">
    <property type="entry name" value="GDHRDH"/>
</dbReference>
<dbReference type="EMBL" id="BLKT01000003">
    <property type="protein sequence ID" value="GFG60939.1"/>
    <property type="molecule type" value="Genomic_DNA"/>
</dbReference>
<evidence type="ECO:0000313" key="5">
    <source>
        <dbReference type="Proteomes" id="UP000465241"/>
    </source>
</evidence>
<dbReference type="Pfam" id="PF13561">
    <property type="entry name" value="adh_short_C2"/>
    <property type="match status" value="1"/>
</dbReference>
<protein>
    <submittedName>
        <fullName evidence="4">3-ketoacyl-ACP reductase</fullName>
    </submittedName>
</protein>